<evidence type="ECO:0000313" key="2">
    <source>
        <dbReference type="Proteomes" id="UP000789920"/>
    </source>
</evidence>
<sequence>IATSAILADAKARCEKSYKDAGLPVGNCDAYTNGLGYSIVGWIIPFIIGIVWQ</sequence>
<dbReference type="EMBL" id="CAJVQC010146184">
    <property type="protein sequence ID" value="CAG8845321.1"/>
    <property type="molecule type" value="Genomic_DNA"/>
</dbReference>
<name>A0ACA9SP72_9GLOM</name>
<gene>
    <name evidence="1" type="ORF">RPERSI_LOCUS33611</name>
</gene>
<dbReference type="Proteomes" id="UP000789920">
    <property type="component" value="Unassembled WGS sequence"/>
</dbReference>
<proteinExistence type="predicted"/>
<feature type="non-terminal residue" evidence="1">
    <location>
        <position position="53"/>
    </location>
</feature>
<keyword evidence="2" id="KW-1185">Reference proteome</keyword>
<reference evidence="1" key="1">
    <citation type="submission" date="2021-06" db="EMBL/GenBank/DDBJ databases">
        <authorList>
            <person name="Kallberg Y."/>
            <person name="Tangrot J."/>
            <person name="Rosling A."/>
        </authorList>
    </citation>
    <scope>NUCLEOTIDE SEQUENCE</scope>
    <source>
        <strain evidence="1">MA461A</strain>
    </source>
</reference>
<feature type="non-terminal residue" evidence="1">
    <location>
        <position position="1"/>
    </location>
</feature>
<comment type="caution">
    <text evidence="1">The sequence shown here is derived from an EMBL/GenBank/DDBJ whole genome shotgun (WGS) entry which is preliminary data.</text>
</comment>
<evidence type="ECO:0000313" key="1">
    <source>
        <dbReference type="EMBL" id="CAG8845321.1"/>
    </source>
</evidence>
<accession>A0ACA9SP72</accession>
<protein>
    <submittedName>
        <fullName evidence="1">8675_t:CDS:1</fullName>
    </submittedName>
</protein>
<organism evidence="1 2">
    <name type="scientific">Racocetra persica</name>
    <dbReference type="NCBI Taxonomy" id="160502"/>
    <lineage>
        <taxon>Eukaryota</taxon>
        <taxon>Fungi</taxon>
        <taxon>Fungi incertae sedis</taxon>
        <taxon>Mucoromycota</taxon>
        <taxon>Glomeromycotina</taxon>
        <taxon>Glomeromycetes</taxon>
        <taxon>Diversisporales</taxon>
        <taxon>Gigasporaceae</taxon>
        <taxon>Racocetra</taxon>
    </lineage>
</organism>